<dbReference type="EMBL" id="BAABAB010000023">
    <property type="protein sequence ID" value="GAA3628858.1"/>
    <property type="molecule type" value="Genomic_DNA"/>
</dbReference>
<sequence>MAVEERELTPPASQSGSARGSSLRQEPAMPADIVARARAAIRQANHPESELTVEPASRQVLPIGAPMDGVPAAAGYQADSEPSEVVAGEPEAAEKSDPLPETPTPVKLVVEPWEQPGEPQGAANLGVELPRWRGYNPDYVADQMVPMIHARATTGWRSWLGMEPSKSEQLRKQLQAEMCVNFGQPVKIVVANPRGSAGKTIMSVCLAGVLGVARGGGVCAFENHELRGVMGLRTLTNGTKRTTRDFINDLSQMTPEQVRQADLGRYVRHQHVGNFDAMVTSRSFEKQLDGDEYRAASALLERFYEVIVVDTANNEAHEAFQAAIADATVLVVPTKWRPTHITPAAQMLNDMAARSPRHRMLVQNAVVVATNGFNEAVPGAREMALPMFSSLAETVVEIPPDPHIDADRPILLDQLRPRTRRALDEFGAAVCRVAVKNLSALEELS</sequence>
<dbReference type="SUPFAM" id="SSF52540">
    <property type="entry name" value="P-loop containing nucleoside triphosphate hydrolases"/>
    <property type="match status" value="1"/>
</dbReference>
<feature type="region of interest" description="Disordered" evidence="1">
    <location>
        <begin position="1"/>
        <end position="104"/>
    </location>
</feature>
<evidence type="ECO:0000256" key="1">
    <source>
        <dbReference type="SAM" id="MobiDB-lite"/>
    </source>
</evidence>
<organism evidence="2 3">
    <name type="scientific">Microlunatus ginsengisoli</name>
    <dbReference type="NCBI Taxonomy" id="363863"/>
    <lineage>
        <taxon>Bacteria</taxon>
        <taxon>Bacillati</taxon>
        <taxon>Actinomycetota</taxon>
        <taxon>Actinomycetes</taxon>
        <taxon>Propionibacteriales</taxon>
        <taxon>Propionibacteriaceae</taxon>
        <taxon>Microlunatus</taxon>
    </lineage>
</organism>
<protein>
    <recommendedName>
        <fullName evidence="4">MinD-like ATPase involved in chromosome partitioning or flagellar assembly</fullName>
    </recommendedName>
</protein>
<name>A0ABP7AC18_9ACTN</name>
<keyword evidence="3" id="KW-1185">Reference proteome</keyword>
<dbReference type="Gene3D" id="3.40.50.300">
    <property type="entry name" value="P-loop containing nucleotide triphosphate hydrolases"/>
    <property type="match status" value="1"/>
</dbReference>
<proteinExistence type="predicted"/>
<gene>
    <name evidence="2" type="ORF">GCM10022236_34010</name>
</gene>
<evidence type="ECO:0000313" key="2">
    <source>
        <dbReference type="EMBL" id="GAA3628858.1"/>
    </source>
</evidence>
<dbReference type="InterPro" id="IPR027417">
    <property type="entry name" value="P-loop_NTPase"/>
</dbReference>
<reference evidence="3" key="1">
    <citation type="journal article" date="2019" name="Int. J. Syst. Evol. Microbiol.">
        <title>The Global Catalogue of Microorganisms (GCM) 10K type strain sequencing project: providing services to taxonomists for standard genome sequencing and annotation.</title>
        <authorList>
            <consortium name="The Broad Institute Genomics Platform"/>
            <consortium name="The Broad Institute Genome Sequencing Center for Infectious Disease"/>
            <person name="Wu L."/>
            <person name="Ma J."/>
        </authorList>
    </citation>
    <scope>NUCLEOTIDE SEQUENCE [LARGE SCALE GENOMIC DNA]</scope>
    <source>
        <strain evidence="3">JCM 16929</strain>
    </source>
</reference>
<evidence type="ECO:0008006" key="4">
    <source>
        <dbReference type="Google" id="ProtNLM"/>
    </source>
</evidence>
<accession>A0ABP7AC18</accession>
<dbReference type="Proteomes" id="UP001501490">
    <property type="component" value="Unassembled WGS sequence"/>
</dbReference>
<feature type="compositionally biased region" description="Polar residues" evidence="1">
    <location>
        <begin position="11"/>
        <end position="24"/>
    </location>
</feature>
<comment type="caution">
    <text evidence="2">The sequence shown here is derived from an EMBL/GenBank/DDBJ whole genome shotgun (WGS) entry which is preliminary data.</text>
</comment>
<feature type="compositionally biased region" description="Low complexity" evidence="1">
    <location>
        <begin position="28"/>
        <end position="44"/>
    </location>
</feature>
<evidence type="ECO:0000313" key="3">
    <source>
        <dbReference type="Proteomes" id="UP001501490"/>
    </source>
</evidence>